<evidence type="ECO:0000256" key="1">
    <source>
        <dbReference type="SAM" id="Phobius"/>
    </source>
</evidence>
<name>A0A9D1EUU1_9FIRM</name>
<reference evidence="2" key="1">
    <citation type="submission" date="2020-10" db="EMBL/GenBank/DDBJ databases">
        <authorList>
            <person name="Gilroy R."/>
        </authorList>
    </citation>
    <scope>NUCLEOTIDE SEQUENCE</scope>
    <source>
        <strain evidence="2">CHK190-19873</strain>
    </source>
</reference>
<keyword evidence="1" id="KW-1133">Transmembrane helix</keyword>
<dbReference type="NCBIfam" id="TIGR02876">
    <property type="entry name" value="spore_yqfD"/>
    <property type="match status" value="1"/>
</dbReference>
<keyword evidence="1" id="KW-0812">Transmembrane</keyword>
<dbReference type="Pfam" id="PF06898">
    <property type="entry name" value="YqfD"/>
    <property type="match status" value="1"/>
</dbReference>
<organism evidence="2 3">
    <name type="scientific">Candidatus Limivivens intestinipullorum</name>
    <dbReference type="NCBI Taxonomy" id="2840858"/>
    <lineage>
        <taxon>Bacteria</taxon>
        <taxon>Bacillati</taxon>
        <taxon>Bacillota</taxon>
        <taxon>Clostridia</taxon>
        <taxon>Lachnospirales</taxon>
        <taxon>Lachnospiraceae</taxon>
        <taxon>Lachnospiraceae incertae sedis</taxon>
        <taxon>Candidatus Limivivens</taxon>
    </lineage>
</organism>
<feature type="transmembrane region" description="Helical" evidence="1">
    <location>
        <begin position="84"/>
        <end position="104"/>
    </location>
</feature>
<accession>A0A9D1EUU1</accession>
<protein>
    <submittedName>
        <fullName evidence="2">Sporulation protein YqfD</fullName>
    </submittedName>
</protein>
<dbReference type="InterPro" id="IPR010690">
    <property type="entry name" value="YqfD"/>
</dbReference>
<dbReference type="AlphaFoldDB" id="A0A9D1EUU1"/>
<keyword evidence="1" id="KW-0472">Membrane</keyword>
<comment type="caution">
    <text evidence="2">The sequence shown here is derived from an EMBL/GenBank/DDBJ whole genome shotgun (WGS) entry which is preliminary data.</text>
</comment>
<dbReference type="EMBL" id="DVIQ01000095">
    <property type="protein sequence ID" value="HIS32665.1"/>
    <property type="molecule type" value="Genomic_DNA"/>
</dbReference>
<evidence type="ECO:0000313" key="3">
    <source>
        <dbReference type="Proteomes" id="UP000823935"/>
    </source>
</evidence>
<evidence type="ECO:0000313" key="2">
    <source>
        <dbReference type="EMBL" id="HIS32665.1"/>
    </source>
</evidence>
<proteinExistence type="predicted"/>
<dbReference type="PIRSF" id="PIRSF029895">
    <property type="entry name" value="SpoIV"/>
    <property type="match status" value="1"/>
</dbReference>
<dbReference type="Proteomes" id="UP000823935">
    <property type="component" value="Unassembled WGS sequence"/>
</dbReference>
<gene>
    <name evidence="2" type="primary">yqfD</name>
    <name evidence="2" type="ORF">IAB44_14145</name>
</gene>
<reference evidence="2" key="2">
    <citation type="journal article" date="2021" name="PeerJ">
        <title>Extensive microbial diversity within the chicken gut microbiome revealed by metagenomics and culture.</title>
        <authorList>
            <person name="Gilroy R."/>
            <person name="Ravi A."/>
            <person name="Getino M."/>
            <person name="Pursley I."/>
            <person name="Horton D.L."/>
            <person name="Alikhan N.F."/>
            <person name="Baker D."/>
            <person name="Gharbi K."/>
            <person name="Hall N."/>
            <person name="Watson M."/>
            <person name="Adriaenssens E.M."/>
            <person name="Foster-Nyarko E."/>
            <person name="Jarju S."/>
            <person name="Secka A."/>
            <person name="Antonio M."/>
            <person name="Oren A."/>
            <person name="Chaudhuri R.R."/>
            <person name="La Ragione R."/>
            <person name="Hildebrand F."/>
            <person name="Pallen M.J."/>
        </authorList>
    </citation>
    <scope>NUCLEOTIDE SEQUENCE</scope>
    <source>
        <strain evidence="2">CHK190-19873</strain>
    </source>
</reference>
<sequence length="395" mass="44782">MVYLRGSVRVGISGASCDRFFNLCANRGILLWNVACVREHYECSLSVKDFRRVRPLARKSKTRIRILEKKGLGFFLFRHRKRKLLPAGILFGAFLMVSLSFFVWDIQIEGNERFTEDVIFEFLKENGVYFGTPGARVDCQGLADAMRRQFPDLTWVSVEISGTQLQINVRENTASQESSEEAAVPSDLVADCDGVIESIITRQGVPLVEAGSVVKKGDVLVSGTMEILNDSLETAGYQYCAADADIRIRTSYAYYDSFPMVYEEKIYTGRRQTSYGIRIGQKSVSLPVPDTEYENEDILTSEKKLRLSGNFYLPVSLVTYVRREYQIQIKNYSQEEAEALAMERFQKKLEIFKEKGLQIFENNVKINADAKTCVTAGTLTVIQDAGERVERTRAE</sequence>